<dbReference type="AlphaFoldDB" id="A0A974RWA5"/>
<dbReference type="KEGG" id="eaz:JHT90_11520"/>
<dbReference type="EMBL" id="CP067393">
    <property type="protein sequence ID" value="QQP85011.1"/>
    <property type="molecule type" value="Genomic_DNA"/>
</dbReference>
<dbReference type="Proteomes" id="UP000595278">
    <property type="component" value="Chromosome"/>
</dbReference>
<sequence length="145" mass="15244">MIKISKALALQIGSTSSLKEAIDNTVLRLFAGNVPDTADDSIGSATMLVEIRASDGSPLQFEVDSLGRVIKSSNQQWNGTAINTGRATFYRLVKESDTNGVATTEVRIQGTVSDMGADLTITNPDITTGAIIPIGSGGYYFPTTA</sequence>
<accession>A0A974RWA5</accession>
<evidence type="ECO:0000313" key="1">
    <source>
        <dbReference type="EMBL" id="QQP85011.1"/>
    </source>
</evidence>
<keyword evidence="2" id="KW-1185">Reference proteome</keyword>
<gene>
    <name evidence="1" type="ORF">JHT90_11520</name>
</gene>
<dbReference type="RefSeq" id="WP_201091091.1">
    <property type="nucleotide sequence ID" value="NZ_CP067393.1"/>
</dbReference>
<organism evidence="1 2">
    <name type="scientific">Entomomonas asaccharolytica</name>
    <dbReference type="NCBI Taxonomy" id="2785331"/>
    <lineage>
        <taxon>Bacteria</taxon>
        <taxon>Pseudomonadati</taxon>
        <taxon>Pseudomonadota</taxon>
        <taxon>Gammaproteobacteria</taxon>
        <taxon>Pseudomonadales</taxon>
        <taxon>Pseudomonadaceae</taxon>
        <taxon>Entomomonas</taxon>
    </lineage>
</organism>
<protein>
    <submittedName>
        <fullName evidence="1">Uncharacterized protein</fullName>
    </submittedName>
</protein>
<name>A0A974RWA5_9GAMM</name>
<reference evidence="1 2" key="1">
    <citation type="submission" date="2021-01" db="EMBL/GenBank/DDBJ databases">
        <title>Entomomonas sp. F2A isolated from a house cricket (Acheta domesticus).</title>
        <authorList>
            <person name="Spergser J."/>
            <person name="Busse H.-J."/>
        </authorList>
    </citation>
    <scope>NUCLEOTIDE SEQUENCE [LARGE SCALE GENOMIC DNA]</scope>
    <source>
        <strain evidence="1 2">F2A</strain>
    </source>
</reference>
<proteinExistence type="predicted"/>
<evidence type="ECO:0000313" key="2">
    <source>
        <dbReference type="Proteomes" id="UP000595278"/>
    </source>
</evidence>